<evidence type="ECO:0000256" key="5">
    <source>
        <dbReference type="PROSITE-ProRule" id="PRU10099"/>
    </source>
</evidence>
<dbReference type="PIRSF" id="PIRSF001220">
    <property type="entry name" value="L-ASNase_gatD"/>
    <property type="match status" value="1"/>
</dbReference>
<reference evidence="9" key="1">
    <citation type="submission" date="2021-04" db="EMBL/GenBank/DDBJ databases">
        <title>The complete genome sequence of Caulobacter sp. S6.</title>
        <authorList>
            <person name="Tang Y."/>
            <person name="Ouyang W."/>
            <person name="Liu Q."/>
            <person name="Huang B."/>
            <person name="Guo Z."/>
            <person name="Lei P."/>
        </authorList>
    </citation>
    <scope>NUCLEOTIDE SEQUENCE</scope>
    <source>
        <strain evidence="9">S6</strain>
    </source>
</reference>
<dbReference type="GO" id="GO:0006528">
    <property type="term" value="P:asparagine metabolic process"/>
    <property type="evidence" value="ECO:0007669"/>
    <property type="project" value="InterPro"/>
</dbReference>
<dbReference type="KEGG" id="caul:KCG34_06005"/>
<dbReference type="PROSITE" id="PS00144">
    <property type="entry name" value="ASN_GLN_ASE_1"/>
    <property type="match status" value="1"/>
</dbReference>
<evidence type="ECO:0000256" key="6">
    <source>
        <dbReference type="PROSITE-ProRule" id="PRU10100"/>
    </source>
</evidence>
<dbReference type="PROSITE" id="PS51732">
    <property type="entry name" value="ASN_GLN_ASE_3"/>
    <property type="match status" value="1"/>
</dbReference>
<evidence type="ECO:0000259" key="7">
    <source>
        <dbReference type="Pfam" id="PF00710"/>
    </source>
</evidence>
<dbReference type="InterPro" id="IPR006034">
    <property type="entry name" value="Asparaginase/glutaminase-like"/>
</dbReference>
<feature type="domain" description="L-asparaginase N-terminal" evidence="7">
    <location>
        <begin position="9"/>
        <end position="195"/>
    </location>
</feature>
<evidence type="ECO:0000256" key="1">
    <source>
        <dbReference type="ARBA" id="ARBA00010518"/>
    </source>
</evidence>
<evidence type="ECO:0000256" key="4">
    <source>
        <dbReference type="PIRSR" id="PIRSR001220-2"/>
    </source>
</evidence>
<evidence type="ECO:0000313" key="9">
    <source>
        <dbReference type="EMBL" id="QUD89432.1"/>
    </source>
</evidence>
<organism evidence="9 10">
    <name type="scientific">Phenylobacterium montanum</name>
    <dbReference type="NCBI Taxonomy" id="2823693"/>
    <lineage>
        <taxon>Bacteria</taxon>
        <taxon>Pseudomonadati</taxon>
        <taxon>Pseudomonadota</taxon>
        <taxon>Alphaproteobacteria</taxon>
        <taxon>Caulobacterales</taxon>
        <taxon>Caulobacteraceae</taxon>
        <taxon>Phenylobacterium</taxon>
    </lineage>
</organism>
<dbReference type="RefSeq" id="WP_211939484.1">
    <property type="nucleotide sequence ID" value="NZ_CP073078.1"/>
</dbReference>
<dbReference type="Proteomes" id="UP000676409">
    <property type="component" value="Chromosome"/>
</dbReference>
<dbReference type="PIRSF" id="PIRSF500176">
    <property type="entry name" value="L_ASNase"/>
    <property type="match status" value="1"/>
</dbReference>
<proteinExistence type="inferred from homology"/>
<dbReference type="InterPro" id="IPR037152">
    <property type="entry name" value="L-asparaginase_N_sf"/>
</dbReference>
<dbReference type="InterPro" id="IPR040919">
    <property type="entry name" value="Asparaginase_C"/>
</dbReference>
<evidence type="ECO:0000256" key="2">
    <source>
        <dbReference type="ARBA" id="ARBA00022801"/>
    </source>
</evidence>
<dbReference type="InterPro" id="IPR036152">
    <property type="entry name" value="Asp/glu_Ase-like_sf"/>
</dbReference>
<feature type="binding site" evidence="4">
    <location>
        <begin position="92"/>
        <end position="93"/>
    </location>
    <ligand>
        <name>substrate</name>
    </ligand>
</feature>
<dbReference type="PANTHER" id="PTHR11707">
    <property type="entry name" value="L-ASPARAGINASE"/>
    <property type="match status" value="1"/>
</dbReference>
<dbReference type="Gene3D" id="3.40.50.1170">
    <property type="entry name" value="L-asparaginase, N-terminal domain"/>
    <property type="match status" value="1"/>
</dbReference>
<dbReference type="SUPFAM" id="SSF53774">
    <property type="entry name" value="Glutaminase/Asparaginase"/>
    <property type="match status" value="1"/>
</dbReference>
<dbReference type="EMBL" id="CP073078">
    <property type="protein sequence ID" value="QUD89432.1"/>
    <property type="molecule type" value="Genomic_DNA"/>
</dbReference>
<feature type="active site" evidence="6">
    <location>
        <position position="92"/>
    </location>
</feature>
<dbReference type="InterPro" id="IPR027473">
    <property type="entry name" value="L-asparaginase_C"/>
</dbReference>
<dbReference type="SMART" id="SM00870">
    <property type="entry name" value="Asparaginase"/>
    <property type="match status" value="1"/>
</dbReference>
<dbReference type="Gene3D" id="3.40.50.40">
    <property type="match status" value="1"/>
</dbReference>
<keyword evidence="10" id="KW-1185">Reference proteome</keyword>
<dbReference type="InterPro" id="IPR027475">
    <property type="entry name" value="Asparaginase/glutaminase_AS2"/>
</dbReference>
<keyword evidence="2" id="KW-0378">Hydrolase</keyword>
<evidence type="ECO:0000259" key="8">
    <source>
        <dbReference type="Pfam" id="PF17763"/>
    </source>
</evidence>
<dbReference type="AlphaFoldDB" id="A0A975IVW6"/>
<sequence length="328" mass="33164">MTQNPPRPRIALLTTGGTIAMTAQGGRGGQLALDGAALSASVPGIETLAEIEVRPVLAKPSASFTLSDLGRIAAAAQEAAEMFDGVVITHGTDTLEETAFALALLTRAEAPIVMTSAMRRPDQLGADGPANLAAAIRVAASAKARGLGLLVVSDDEIHVGALVRKTHSFRPHAFSSAPFGPIGWVAEGRVRIALKPAFDLPHLAYPGGEPVVPIVEAGPGLEPKVVEALAPACDGLVVALPGAGHVAAAAVAPLAALAAERPVVFASRTGAGETLQNSYGFGGGEIELLAKGLIGAGPLDARKARVLLQLLLAEGAGVERVRAAFAGI</sequence>
<feature type="active site" description="O-isoaspartyl threonine intermediate" evidence="3">
    <location>
        <position position="18"/>
    </location>
</feature>
<dbReference type="GO" id="GO:0004067">
    <property type="term" value="F:asparaginase activity"/>
    <property type="evidence" value="ECO:0007669"/>
    <property type="project" value="UniProtKB-UniRule"/>
</dbReference>
<dbReference type="InterPro" id="IPR020827">
    <property type="entry name" value="Asparaginase/glutaminase_AS1"/>
</dbReference>
<feature type="binding site" evidence="4">
    <location>
        <position position="61"/>
    </location>
    <ligand>
        <name>substrate</name>
    </ligand>
</feature>
<gene>
    <name evidence="9" type="ORF">KCG34_06005</name>
</gene>
<evidence type="ECO:0000313" key="10">
    <source>
        <dbReference type="Proteomes" id="UP000676409"/>
    </source>
</evidence>
<feature type="domain" description="Asparaginase/glutaminase C-terminal" evidence="8">
    <location>
        <begin position="212"/>
        <end position="325"/>
    </location>
</feature>
<dbReference type="PROSITE" id="PS00917">
    <property type="entry name" value="ASN_GLN_ASE_2"/>
    <property type="match status" value="1"/>
</dbReference>
<protein>
    <submittedName>
        <fullName evidence="9">Asparaginase</fullName>
    </submittedName>
</protein>
<accession>A0A975IVW6</accession>
<dbReference type="Pfam" id="PF00710">
    <property type="entry name" value="Asparaginase"/>
    <property type="match status" value="1"/>
</dbReference>
<comment type="similarity">
    <text evidence="1">Belongs to the asparaginase 1 family.</text>
</comment>
<dbReference type="SFLD" id="SFLDS00057">
    <property type="entry name" value="Glutaminase/Asparaginase"/>
    <property type="match status" value="1"/>
</dbReference>
<dbReference type="CDD" id="cd08964">
    <property type="entry name" value="L-asparaginase_II"/>
    <property type="match status" value="1"/>
</dbReference>
<dbReference type="Pfam" id="PF17763">
    <property type="entry name" value="Asparaginase_C"/>
    <property type="match status" value="1"/>
</dbReference>
<dbReference type="PRINTS" id="PR00139">
    <property type="entry name" value="ASNGLNASE"/>
</dbReference>
<evidence type="ECO:0000256" key="3">
    <source>
        <dbReference type="PIRSR" id="PIRSR001220-1"/>
    </source>
</evidence>
<feature type="active site" evidence="5">
    <location>
        <position position="18"/>
    </location>
</feature>
<name>A0A975IVW6_9CAUL</name>
<dbReference type="InterPro" id="IPR004550">
    <property type="entry name" value="AsnASE_II"/>
</dbReference>
<dbReference type="PANTHER" id="PTHR11707:SF28">
    <property type="entry name" value="60 KDA LYSOPHOSPHOLIPASE"/>
    <property type="match status" value="1"/>
</dbReference>
<dbReference type="FunFam" id="3.40.50.1170:FF:000001">
    <property type="entry name" value="L-asparaginase 2"/>
    <property type="match status" value="1"/>
</dbReference>
<dbReference type="InterPro" id="IPR027474">
    <property type="entry name" value="L-asparaginase_N"/>
</dbReference>